<name>A0ABP7CDE6_9MICC</name>
<feature type="domain" description="HTH iclR-type" evidence="4">
    <location>
        <begin position="1"/>
        <end position="58"/>
    </location>
</feature>
<dbReference type="InterPro" id="IPR014757">
    <property type="entry name" value="Tscrpt_reg_IclR_C"/>
</dbReference>
<dbReference type="InterPro" id="IPR050707">
    <property type="entry name" value="HTH_MetabolicPath_Reg"/>
</dbReference>
<dbReference type="InterPro" id="IPR036390">
    <property type="entry name" value="WH_DNA-bd_sf"/>
</dbReference>
<dbReference type="Gene3D" id="3.30.450.40">
    <property type="match status" value="1"/>
</dbReference>
<dbReference type="PANTHER" id="PTHR30136">
    <property type="entry name" value="HELIX-TURN-HELIX TRANSCRIPTIONAL REGULATOR, ICLR FAMILY"/>
    <property type="match status" value="1"/>
</dbReference>
<protein>
    <submittedName>
        <fullName evidence="6">IclR family transcriptional regulator</fullName>
    </submittedName>
</protein>
<dbReference type="InterPro" id="IPR036388">
    <property type="entry name" value="WH-like_DNA-bd_sf"/>
</dbReference>
<evidence type="ECO:0000313" key="6">
    <source>
        <dbReference type="EMBL" id="GAA3684268.1"/>
    </source>
</evidence>
<dbReference type="Proteomes" id="UP001500752">
    <property type="component" value="Unassembled WGS sequence"/>
</dbReference>
<sequence length="242" mass="26267">MSRAVRVLEAFEPSRSELTLTQVAARTSMPIATVHGIVAELVELGLLERRGRELILGVRLWEIAVRAPGVFGLRELALPHLEQVRDGLKQHAQLGILQETEVLYLERLSAPNSAINFTAVGGRMPWYATSSGLVLVADASPEEQHRILAMPRPRYSSEPQEGNPALMARLAQVRQQGHAVTRGYVHHDSTAVAVPVRGPYGRAAASLAVVVPSEGFQLEPVLGVLVPAARTVGEELRKSFTA</sequence>
<dbReference type="InterPro" id="IPR005471">
    <property type="entry name" value="Tscrpt_reg_IclR_N"/>
</dbReference>
<dbReference type="Pfam" id="PF09339">
    <property type="entry name" value="HTH_IclR"/>
    <property type="match status" value="1"/>
</dbReference>
<evidence type="ECO:0000259" key="4">
    <source>
        <dbReference type="PROSITE" id="PS51077"/>
    </source>
</evidence>
<evidence type="ECO:0000256" key="1">
    <source>
        <dbReference type="ARBA" id="ARBA00023015"/>
    </source>
</evidence>
<dbReference type="PANTHER" id="PTHR30136:SF24">
    <property type="entry name" value="HTH-TYPE TRANSCRIPTIONAL REPRESSOR ALLR"/>
    <property type="match status" value="1"/>
</dbReference>
<dbReference type="Gene3D" id="1.10.10.10">
    <property type="entry name" value="Winged helix-like DNA-binding domain superfamily/Winged helix DNA-binding domain"/>
    <property type="match status" value="1"/>
</dbReference>
<evidence type="ECO:0000256" key="2">
    <source>
        <dbReference type="ARBA" id="ARBA00023125"/>
    </source>
</evidence>
<dbReference type="PROSITE" id="PS51078">
    <property type="entry name" value="ICLR_ED"/>
    <property type="match status" value="1"/>
</dbReference>
<dbReference type="SMART" id="SM00346">
    <property type="entry name" value="HTH_ICLR"/>
    <property type="match status" value="1"/>
</dbReference>
<gene>
    <name evidence="6" type="ORF">GCM10023081_22420</name>
</gene>
<dbReference type="PROSITE" id="PS51077">
    <property type="entry name" value="HTH_ICLR"/>
    <property type="match status" value="1"/>
</dbReference>
<keyword evidence="7" id="KW-1185">Reference proteome</keyword>
<keyword evidence="1" id="KW-0805">Transcription regulation</keyword>
<accession>A0ABP7CDE6</accession>
<evidence type="ECO:0000259" key="5">
    <source>
        <dbReference type="PROSITE" id="PS51078"/>
    </source>
</evidence>
<proteinExistence type="predicted"/>
<dbReference type="SUPFAM" id="SSF55781">
    <property type="entry name" value="GAF domain-like"/>
    <property type="match status" value="1"/>
</dbReference>
<keyword evidence="2" id="KW-0238">DNA-binding</keyword>
<feature type="domain" description="IclR-ED" evidence="5">
    <location>
        <begin position="59"/>
        <end position="242"/>
    </location>
</feature>
<evidence type="ECO:0000256" key="3">
    <source>
        <dbReference type="ARBA" id="ARBA00023163"/>
    </source>
</evidence>
<evidence type="ECO:0000313" key="7">
    <source>
        <dbReference type="Proteomes" id="UP001500752"/>
    </source>
</evidence>
<reference evidence="7" key="1">
    <citation type="journal article" date="2019" name="Int. J. Syst. Evol. Microbiol.">
        <title>The Global Catalogue of Microorganisms (GCM) 10K type strain sequencing project: providing services to taxonomists for standard genome sequencing and annotation.</title>
        <authorList>
            <consortium name="The Broad Institute Genomics Platform"/>
            <consortium name="The Broad Institute Genome Sequencing Center for Infectious Disease"/>
            <person name="Wu L."/>
            <person name="Ma J."/>
        </authorList>
    </citation>
    <scope>NUCLEOTIDE SEQUENCE [LARGE SCALE GENOMIC DNA]</scope>
    <source>
        <strain evidence="7">JCM 30742</strain>
    </source>
</reference>
<keyword evidence="3" id="KW-0804">Transcription</keyword>
<dbReference type="InterPro" id="IPR029016">
    <property type="entry name" value="GAF-like_dom_sf"/>
</dbReference>
<organism evidence="6 7">
    <name type="scientific">Arthrobacter ginkgonis</name>
    <dbReference type="NCBI Taxonomy" id="1630594"/>
    <lineage>
        <taxon>Bacteria</taxon>
        <taxon>Bacillati</taxon>
        <taxon>Actinomycetota</taxon>
        <taxon>Actinomycetes</taxon>
        <taxon>Micrococcales</taxon>
        <taxon>Micrococcaceae</taxon>
        <taxon>Arthrobacter</taxon>
    </lineage>
</organism>
<dbReference type="Pfam" id="PF01614">
    <property type="entry name" value="IclR_C"/>
    <property type="match status" value="1"/>
</dbReference>
<dbReference type="EMBL" id="BAABEO010000015">
    <property type="protein sequence ID" value="GAA3684268.1"/>
    <property type="molecule type" value="Genomic_DNA"/>
</dbReference>
<comment type="caution">
    <text evidence="6">The sequence shown here is derived from an EMBL/GenBank/DDBJ whole genome shotgun (WGS) entry which is preliminary data.</text>
</comment>
<dbReference type="SUPFAM" id="SSF46785">
    <property type="entry name" value="Winged helix' DNA-binding domain"/>
    <property type="match status" value="1"/>
</dbReference>